<protein>
    <submittedName>
        <fullName evidence="2">Glycosyltransferase</fullName>
    </submittedName>
</protein>
<dbReference type="CDD" id="cd03811">
    <property type="entry name" value="GT4_GT28_WabH-like"/>
    <property type="match status" value="1"/>
</dbReference>
<dbReference type="Pfam" id="PF00534">
    <property type="entry name" value="Glycos_transf_1"/>
    <property type="match status" value="1"/>
</dbReference>
<organism evidence="2 3">
    <name type="scientific">Flavobacterium turcicum</name>
    <dbReference type="NCBI Taxonomy" id="2764718"/>
    <lineage>
        <taxon>Bacteria</taxon>
        <taxon>Pseudomonadati</taxon>
        <taxon>Bacteroidota</taxon>
        <taxon>Flavobacteriia</taxon>
        <taxon>Flavobacteriales</taxon>
        <taxon>Flavobacteriaceae</taxon>
        <taxon>Flavobacterium</taxon>
    </lineage>
</organism>
<name>A0ABR7JJ73_9FLAO</name>
<gene>
    <name evidence="2" type="ORF">H8R26_12375</name>
</gene>
<dbReference type="Proteomes" id="UP000621670">
    <property type="component" value="Unassembled WGS sequence"/>
</dbReference>
<evidence type="ECO:0000259" key="1">
    <source>
        <dbReference type="Pfam" id="PF00534"/>
    </source>
</evidence>
<comment type="caution">
    <text evidence="2">The sequence shown here is derived from an EMBL/GenBank/DDBJ whole genome shotgun (WGS) entry which is preliminary data.</text>
</comment>
<evidence type="ECO:0000313" key="3">
    <source>
        <dbReference type="Proteomes" id="UP000621670"/>
    </source>
</evidence>
<accession>A0ABR7JJ73</accession>
<reference evidence="2 3" key="1">
    <citation type="submission" date="2020-08" db="EMBL/GenBank/DDBJ databases">
        <title>Description of novel Flavobacterium F-400 isolate.</title>
        <authorList>
            <person name="Saticioglu I."/>
            <person name="Duman M."/>
            <person name="Altun S."/>
        </authorList>
    </citation>
    <scope>NUCLEOTIDE SEQUENCE [LARGE SCALE GENOMIC DNA]</scope>
    <source>
        <strain evidence="2 3">F-400</strain>
    </source>
</reference>
<dbReference type="SUPFAM" id="SSF53756">
    <property type="entry name" value="UDP-Glycosyltransferase/glycogen phosphorylase"/>
    <property type="match status" value="1"/>
</dbReference>
<dbReference type="Gene3D" id="3.40.50.2000">
    <property type="entry name" value="Glycogen Phosphorylase B"/>
    <property type="match status" value="2"/>
</dbReference>
<keyword evidence="3" id="KW-1185">Reference proteome</keyword>
<dbReference type="InterPro" id="IPR001296">
    <property type="entry name" value="Glyco_trans_1"/>
</dbReference>
<dbReference type="EMBL" id="JACRUM010000007">
    <property type="protein sequence ID" value="MBC5864219.1"/>
    <property type="molecule type" value="Genomic_DNA"/>
</dbReference>
<feature type="domain" description="Glycosyl transferase family 1" evidence="1">
    <location>
        <begin position="218"/>
        <end position="375"/>
    </location>
</feature>
<proteinExistence type="predicted"/>
<dbReference type="RefSeq" id="WP_166138261.1">
    <property type="nucleotide sequence ID" value="NZ_JAAOBY010000008.1"/>
</dbReference>
<evidence type="ECO:0000313" key="2">
    <source>
        <dbReference type="EMBL" id="MBC5864219.1"/>
    </source>
</evidence>
<dbReference type="PANTHER" id="PTHR12526:SF630">
    <property type="entry name" value="GLYCOSYLTRANSFERASE"/>
    <property type="match status" value="1"/>
</dbReference>
<dbReference type="PANTHER" id="PTHR12526">
    <property type="entry name" value="GLYCOSYLTRANSFERASE"/>
    <property type="match status" value="1"/>
</dbReference>
<sequence>MKLLFVLINMNLGGTEKSFLNLIETLSTDDEVTLLLLENSGELLNEIPDRVKIIYLENSNEINKVINTSFNVLFLQSLKRLKVATAFKSLLYYFISKLDVKNDYYYSFVKNKVPKIDASFDYAIAFAGPHSFISNFVIHKVKAHHKIQWIHFDVSKIYFNKNVMSAIYQKFDKIVCVSADVMTHFLNVLPKLVTKTKVKHNLLLFDKILDLSTEPIKAFNTDVVNIVTVGRLSKEKGHEQFLPTMKRLQDNGYNFCWYIIGDGNQKQHLESVVDNFGMNKSVVFLGKKGNPYPYYKSCDLYLQPSFYEGHCVSILEAKFFKKPIVCTNFSGASEEIINNVNGIIVDFNEDSFYNALEKLIQDKQLRDKMGEYNSKFEFSNPLQSFDFYINS</sequence>